<sequence length="138" mass="14626">MPEGLDTFPWQVLRGGAYHREAPVSTASSAQMLEVALEADIGRPGPSHNSLQESTQQGRPDERAAAKCSAAPPHNALEQEKKGFPLPIPQSILPAASGLGWSRRHPVVGLVGTAEIRRRTTSGESGHIKVSGAVPRPL</sequence>
<name>A0AAV7UYR6_PLEWA</name>
<dbReference type="EMBL" id="JANPWB010000004">
    <property type="protein sequence ID" value="KAJ1193677.1"/>
    <property type="molecule type" value="Genomic_DNA"/>
</dbReference>
<keyword evidence="3" id="KW-1185">Reference proteome</keyword>
<dbReference type="AlphaFoldDB" id="A0AAV7UYR6"/>
<feature type="compositionally biased region" description="Polar residues" evidence="1">
    <location>
        <begin position="47"/>
        <end position="58"/>
    </location>
</feature>
<evidence type="ECO:0000256" key="1">
    <source>
        <dbReference type="SAM" id="MobiDB-lite"/>
    </source>
</evidence>
<gene>
    <name evidence="2" type="ORF">NDU88_002973</name>
</gene>
<dbReference type="Proteomes" id="UP001066276">
    <property type="component" value="Chromosome 2_2"/>
</dbReference>
<evidence type="ECO:0000313" key="2">
    <source>
        <dbReference type="EMBL" id="KAJ1193677.1"/>
    </source>
</evidence>
<accession>A0AAV7UYR6</accession>
<proteinExistence type="predicted"/>
<evidence type="ECO:0000313" key="3">
    <source>
        <dbReference type="Proteomes" id="UP001066276"/>
    </source>
</evidence>
<feature type="region of interest" description="Disordered" evidence="1">
    <location>
        <begin position="35"/>
        <end position="85"/>
    </location>
</feature>
<comment type="caution">
    <text evidence="2">The sequence shown here is derived from an EMBL/GenBank/DDBJ whole genome shotgun (WGS) entry which is preliminary data.</text>
</comment>
<organism evidence="2 3">
    <name type="scientific">Pleurodeles waltl</name>
    <name type="common">Iberian ribbed newt</name>
    <dbReference type="NCBI Taxonomy" id="8319"/>
    <lineage>
        <taxon>Eukaryota</taxon>
        <taxon>Metazoa</taxon>
        <taxon>Chordata</taxon>
        <taxon>Craniata</taxon>
        <taxon>Vertebrata</taxon>
        <taxon>Euteleostomi</taxon>
        <taxon>Amphibia</taxon>
        <taxon>Batrachia</taxon>
        <taxon>Caudata</taxon>
        <taxon>Salamandroidea</taxon>
        <taxon>Salamandridae</taxon>
        <taxon>Pleurodelinae</taxon>
        <taxon>Pleurodeles</taxon>
    </lineage>
</organism>
<reference evidence="2" key="1">
    <citation type="journal article" date="2022" name="bioRxiv">
        <title>Sequencing and chromosome-scale assembly of the giantPleurodeles waltlgenome.</title>
        <authorList>
            <person name="Brown T."/>
            <person name="Elewa A."/>
            <person name="Iarovenko S."/>
            <person name="Subramanian E."/>
            <person name="Araus A.J."/>
            <person name="Petzold A."/>
            <person name="Susuki M."/>
            <person name="Suzuki K.-i.T."/>
            <person name="Hayashi T."/>
            <person name="Toyoda A."/>
            <person name="Oliveira C."/>
            <person name="Osipova E."/>
            <person name="Leigh N.D."/>
            <person name="Simon A."/>
            <person name="Yun M.H."/>
        </authorList>
    </citation>
    <scope>NUCLEOTIDE SEQUENCE</scope>
    <source>
        <strain evidence="2">20211129_DDA</strain>
        <tissue evidence="2">Liver</tissue>
    </source>
</reference>
<protein>
    <submittedName>
        <fullName evidence="2">Uncharacterized protein</fullName>
    </submittedName>
</protein>